<gene>
    <name evidence="2" type="ORF">GCM10007047_04470</name>
</gene>
<organism evidence="2 3">
    <name type="scientific">Cerasicoccus arenae</name>
    <dbReference type="NCBI Taxonomy" id="424488"/>
    <lineage>
        <taxon>Bacteria</taxon>
        <taxon>Pseudomonadati</taxon>
        <taxon>Verrucomicrobiota</taxon>
        <taxon>Opitutia</taxon>
        <taxon>Puniceicoccales</taxon>
        <taxon>Cerasicoccaceae</taxon>
        <taxon>Cerasicoccus</taxon>
    </lineage>
</organism>
<keyword evidence="1" id="KW-0378">Hydrolase</keyword>
<reference evidence="2" key="2">
    <citation type="submission" date="2020-09" db="EMBL/GenBank/DDBJ databases">
        <authorList>
            <person name="Sun Q."/>
            <person name="Kim S."/>
        </authorList>
    </citation>
    <scope>NUCLEOTIDE SEQUENCE</scope>
    <source>
        <strain evidence="2">KCTC 12870</strain>
    </source>
</reference>
<dbReference type="InterPro" id="IPR008928">
    <property type="entry name" value="6-hairpin_glycosidase_sf"/>
</dbReference>
<dbReference type="InterPro" id="IPR010905">
    <property type="entry name" value="Glyco_hydro_88"/>
</dbReference>
<dbReference type="EMBL" id="BMXG01000002">
    <property type="protein sequence ID" value="GHB92453.1"/>
    <property type="molecule type" value="Genomic_DNA"/>
</dbReference>
<dbReference type="GO" id="GO:0005975">
    <property type="term" value="P:carbohydrate metabolic process"/>
    <property type="evidence" value="ECO:0007669"/>
    <property type="project" value="InterPro"/>
</dbReference>
<dbReference type="Pfam" id="PF07470">
    <property type="entry name" value="Glyco_hydro_88"/>
    <property type="match status" value="1"/>
</dbReference>
<dbReference type="InterPro" id="IPR012341">
    <property type="entry name" value="6hp_glycosidase-like_sf"/>
</dbReference>
<dbReference type="GO" id="GO:0016787">
    <property type="term" value="F:hydrolase activity"/>
    <property type="evidence" value="ECO:0007669"/>
    <property type="project" value="UniProtKB-KW"/>
</dbReference>
<evidence type="ECO:0000313" key="3">
    <source>
        <dbReference type="Proteomes" id="UP000642829"/>
    </source>
</evidence>
<reference evidence="2" key="1">
    <citation type="journal article" date="2014" name="Int. J. Syst. Evol. Microbiol.">
        <title>Complete genome sequence of Corynebacterium casei LMG S-19264T (=DSM 44701T), isolated from a smear-ripened cheese.</title>
        <authorList>
            <consortium name="US DOE Joint Genome Institute (JGI-PGF)"/>
            <person name="Walter F."/>
            <person name="Albersmeier A."/>
            <person name="Kalinowski J."/>
            <person name="Ruckert C."/>
        </authorList>
    </citation>
    <scope>NUCLEOTIDE SEQUENCE</scope>
    <source>
        <strain evidence="2">KCTC 12870</strain>
    </source>
</reference>
<sequence>MNPKNCPPLDLALAIARRHEAIYQNFDHYTGIVTMHGMARLATESRSPETVEAAKATLKPYIAGERHWNGNFPNYFCGGNATAWMLHKSMAPEAADTVRFYAEQIMNDAPRNPEGILEMIHGDRGRIWIDVAFAVTPFMVFAGLALDNEDYVEEGFQQTAMMVKAFRNDETGLLHQSRGFCGPDKLSEDHWSRGNGWGAYALCELAVELPDAHPRKAEAVAMFRDLINSVLSFQEDSGLWRQEMTARSRYAAYLETSGSALILYAMGRGLVAGISEEVWREKFQLGLRGLLEYITPDLDIFHTCAGCLSPRKGTKLDYMAVAPVKNDHHAFGPYVLAFGQAAQLGYTSTQDL</sequence>
<evidence type="ECO:0008006" key="4">
    <source>
        <dbReference type="Google" id="ProtNLM"/>
    </source>
</evidence>
<dbReference type="SUPFAM" id="SSF48208">
    <property type="entry name" value="Six-hairpin glycosidases"/>
    <property type="match status" value="1"/>
</dbReference>
<dbReference type="AlphaFoldDB" id="A0A8J3GD14"/>
<dbReference type="PANTHER" id="PTHR33886">
    <property type="entry name" value="UNSATURATED RHAMNOGALACTURONAN HYDROLASE (EUROFUNG)"/>
    <property type="match status" value="1"/>
</dbReference>
<dbReference type="InterPro" id="IPR052043">
    <property type="entry name" value="PolySaccharide_Degr_Enz"/>
</dbReference>
<evidence type="ECO:0000313" key="2">
    <source>
        <dbReference type="EMBL" id="GHB92453.1"/>
    </source>
</evidence>
<protein>
    <recommendedName>
        <fullName evidence="4">Glycosyl hydrolase family 88</fullName>
    </recommendedName>
</protein>
<dbReference type="Proteomes" id="UP000642829">
    <property type="component" value="Unassembled WGS sequence"/>
</dbReference>
<keyword evidence="3" id="KW-1185">Reference proteome</keyword>
<dbReference type="PANTHER" id="PTHR33886:SF8">
    <property type="entry name" value="UNSATURATED RHAMNOGALACTURONAN HYDROLASE (EUROFUNG)"/>
    <property type="match status" value="1"/>
</dbReference>
<evidence type="ECO:0000256" key="1">
    <source>
        <dbReference type="ARBA" id="ARBA00022801"/>
    </source>
</evidence>
<name>A0A8J3GD14_9BACT</name>
<dbReference type="Gene3D" id="1.50.10.10">
    <property type="match status" value="1"/>
</dbReference>
<dbReference type="RefSeq" id="WP_189511434.1">
    <property type="nucleotide sequence ID" value="NZ_BMXG01000002.1"/>
</dbReference>
<proteinExistence type="predicted"/>
<accession>A0A8J3GD14</accession>
<comment type="caution">
    <text evidence="2">The sequence shown here is derived from an EMBL/GenBank/DDBJ whole genome shotgun (WGS) entry which is preliminary data.</text>
</comment>